<dbReference type="EMBL" id="BGPR01001066">
    <property type="protein sequence ID" value="GBM44465.1"/>
    <property type="molecule type" value="Genomic_DNA"/>
</dbReference>
<name>A0A4Y2FVK2_ARAVE</name>
<gene>
    <name evidence="2" type="ORF">AVEN_184679_1</name>
</gene>
<sequence length="102" mass="12214">MRDEFNLMQTARTPPETHLWALSITRRSSKPSPDPARESYRNRHFPSRERASERERGKQFTEGQREKIFGISITFIRINIHYALRDEFNLMQRAPKPRETQL</sequence>
<protein>
    <submittedName>
        <fullName evidence="2">Uncharacterized protein</fullName>
    </submittedName>
</protein>
<evidence type="ECO:0000313" key="3">
    <source>
        <dbReference type="Proteomes" id="UP000499080"/>
    </source>
</evidence>
<evidence type="ECO:0000256" key="1">
    <source>
        <dbReference type="SAM" id="MobiDB-lite"/>
    </source>
</evidence>
<keyword evidence="3" id="KW-1185">Reference proteome</keyword>
<accession>A0A4Y2FVK2</accession>
<proteinExistence type="predicted"/>
<organism evidence="2 3">
    <name type="scientific">Araneus ventricosus</name>
    <name type="common">Orbweaver spider</name>
    <name type="synonym">Epeira ventricosa</name>
    <dbReference type="NCBI Taxonomy" id="182803"/>
    <lineage>
        <taxon>Eukaryota</taxon>
        <taxon>Metazoa</taxon>
        <taxon>Ecdysozoa</taxon>
        <taxon>Arthropoda</taxon>
        <taxon>Chelicerata</taxon>
        <taxon>Arachnida</taxon>
        <taxon>Araneae</taxon>
        <taxon>Araneomorphae</taxon>
        <taxon>Entelegynae</taxon>
        <taxon>Araneoidea</taxon>
        <taxon>Araneidae</taxon>
        <taxon>Araneus</taxon>
    </lineage>
</organism>
<dbReference type="AlphaFoldDB" id="A0A4Y2FVK2"/>
<feature type="compositionally biased region" description="Basic and acidic residues" evidence="1">
    <location>
        <begin position="35"/>
        <end position="61"/>
    </location>
</feature>
<comment type="caution">
    <text evidence="2">The sequence shown here is derived from an EMBL/GenBank/DDBJ whole genome shotgun (WGS) entry which is preliminary data.</text>
</comment>
<reference evidence="2 3" key="1">
    <citation type="journal article" date="2019" name="Sci. Rep.">
        <title>Orb-weaving spider Araneus ventricosus genome elucidates the spidroin gene catalogue.</title>
        <authorList>
            <person name="Kono N."/>
            <person name="Nakamura H."/>
            <person name="Ohtoshi R."/>
            <person name="Moran D.A.P."/>
            <person name="Shinohara A."/>
            <person name="Yoshida Y."/>
            <person name="Fujiwara M."/>
            <person name="Mori M."/>
            <person name="Tomita M."/>
            <person name="Arakawa K."/>
        </authorList>
    </citation>
    <scope>NUCLEOTIDE SEQUENCE [LARGE SCALE GENOMIC DNA]</scope>
</reference>
<dbReference type="Proteomes" id="UP000499080">
    <property type="component" value="Unassembled WGS sequence"/>
</dbReference>
<evidence type="ECO:0000313" key="2">
    <source>
        <dbReference type="EMBL" id="GBM44465.1"/>
    </source>
</evidence>
<feature type="region of interest" description="Disordered" evidence="1">
    <location>
        <begin position="16"/>
        <end position="61"/>
    </location>
</feature>